<protein>
    <submittedName>
        <fullName evidence="1">Uncharacterized protein</fullName>
    </submittedName>
</protein>
<dbReference type="InParanoid" id="A0A2P5A9Y8"/>
<proteinExistence type="predicted"/>
<evidence type="ECO:0000313" key="2">
    <source>
        <dbReference type="Proteomes" id="UP000237000"/>
    </source>
</evidence>
<dbReference type="OrthoDB" id="1929473at2759"/>
<dbReference type="Proteomes" id="UP000237000">
    <property type="component" value="Unassembled WGS sequence"/>
</dbReference>
<accession>A0A2P5A9Y8</accession>
<evidence type="ECO:0000313" key="1">
    <source>
        <dbReference type="EMBL" id="PON33324.1"/>
    </source>
</evidence>
<dbReference type="EMBL" id="JXTC01001025">
    <property type="protein sequence ID" value="PON33324.1"/>
    <property type="molecule type" value="Genomic_DNA"/>
</dbReference>
<name>A0A2P5A9Y8_TREOI</name>
<dbReference type="PANTHER" id="PTHR33116">
    <property type="entry name" value="REVERSE TRANSCRIPTASE ZINC-BINDING DOMAIN-CONTAINING PROTEIN-RELATED-RELATED"/>
    <property type="match status" value="1"/>
</dbReference>
<keyword evidence="2" id="KW-1185">Reference proteome</keyword>
<dbReference type="AlphaFoldDB" id="A0A2P5A9Y8"/>
<reference evidence="2" key="1">
    <citation type="submission" date="2016-06" db="EMBL/GenBank/DDBJ databases">
        <title>Parallel loss of symbiosis genes in relatives of nitrogen-fixing non-legume Parasponia.</title>
        <authorList>
            <person name="Van Velzen R."/>
            <person name="Holmer R."/>
            <person name="Bu F."/>
            <person name="Rutten L."/>
            <person name="Van Zeijl A."/>
            <person name="Liu W."/>
            <person name="Santuari L."/>
            <person name="Cao Q."/>
            <person name="Sharma T."/>
            <person name="Shen D."/>
            <person name="Roswanjaya Y."/>
            <person name="Wardhani T."/>
            <person name="Kalhor M.S."/>
            <person name="Jansen J."/>
            <person name="Van den Hoogen J."/>
            <person name="Gungor B."/>
            <person name="Hartog M."/>
            <person name="Hontelez J."/>
            <person name="Verver J."/>
            <person name="Yang W.-C."/>
            <person name="Schijlen E."/>
            <person name="Repin R."/>
            <person name="Schilthuizen M."/>
            <person name="Schranz E."/>
            <person name="Heidstra R."/>
            <person name="Miyata K."/>
            <person name="Fedorova E."/>
            <person name="Kohlen W."/>
            <person name="Bisseling T."/>
            <person name="Smit S."/>
            <person name="Geurts R."/>
        </authorList>
    </citation>
    <scope>NUCLEOTIDE SEQUENCE [LARGE SCALE GENOMIC DNA]</scope>
    <source>
        <strain evidence="2">cv. RG33-2</strain>
    </source>
</reference>
<organism evidence="1 2">
    <name type="scientific">Trema orientale</name>
    <name type="common">Charcoal tree</name>
    <name type="synonym">Celtis orientalis</name>
    <dbReference type="NCBI Taxonomy" id="63057"/>
    <lineage>
        <taxon>Eukaryota</taxon>
        <taxon>Viridiplantae</taxon>
        <taxon>Streptophyta</taxon>
        <taxon>Embryophyta</taxon>
        <taxon>Tracheophyta</taxon>
        <taxon>Spermatophyta</taxon>
        <taxon>Magnoliopsida</taxon>
        <taxon>eudicotyledons</taxon>
        <taxon>Gunneridae</taxon>
        <taxon>Pentapetalae</taxon>
        <taxon>rosids</taxon>
        <taxon>fabids</taxon>
        <taxon>Rosales</taxon>
        <taxon>Cannabaceae</taxon>
        <taxon>Trema</taxon>
    </lineage>
</organism>
<gene>
    <name evidence="1" type="ORF">TorRG33x02_355050</name>
</gene>
<dbReference type="STRING" id="63057.A0A2P5A9Y8"/>
<sequence>MVGRNKRRIFSAIKDKAWKRVWSWKMGLFSASRREILVKAVLQVIPSYFMRTFKIMNALCNDLRSIFLRFWWGSSYGNKKVAWVPKTFWWFRFWDLQMFNQALVGKQSWCLLNDSSSLASSILKDKYFPNGLFLSARDKHGSSYLWKTLLSGLEVIGKGVSVFDDPWLPRPVTFKPITRWDMNVAPVQGLISPSSIWGVAKLNQNFLPIDSELIQSTPFII</sequence>
<dbReference type="PANTHER" id="PTHR33116:SF86">
    <property type="entry name" value="REVERSE TRANSCRIPTASE DOMAIN-CONTAINING PROTEIN"/>
    <property type="match status" value="1"/>
</dbReference>
<comment type="caution">
    <text evidence="1">The sequence shown here is derived from an EMBL/GenBank/DDBJ whole genome shotgun (WGS) entry which is preliminary data.</text>
</comment>